<accession>A0A445IDG1</accession>
<dbReference type="PROSITE" id="PS51294">
    <property type="entry name" value="HTH_MYB"/>
    <property type="match status" value="2"/>
</dbReference>
<dbReference type="InterPro" id="IPR017930">
    <property type="entry name" value="Myb_dom"/>
</dbReference>
<gene>
    <name evidence="9" type="ORF">D0Y65_032419</name>
</gene>
<dbReference type="Pfam" id="PF00249">
    <property type="entry name" value="Myb_DNA-binding"/>
    <property type="match status" value="2"/>
</dbReference>
<dbReference type="FunFam" id="1.10.10.60:FF:000222">
    <property type="entry name" value="Transcription factor MYB36"/>
    <property type="match status" value="1"/>
</dbReference>
<dbReference type="SMR" id="A0A445IDG1"/>
<comment type="caution">
    <text evidence="9">The sequence shown here is derived from an EMBL/GenBank/DDBJ whole genome shotgun (WGS) entry which is preliminary data.</text>
</comment>
<evidence type="ECO:0000256" key="4">
    <source>
        <dbReference type="ARBA" id="ARBA00023125"/>
    </source>
</evidence>
<evidence type="ECO:0000256" key="2">
    <source>
        <dbReference type="ARBA" id="ARBA00022737"/>
    </source>
</evidence>
<dbReference type="InterPro" id="IPR001005">
    <property type="entry name" value="SANT/Myb"/>
</dbReference>
<protein>
    <submittedName>
        <fullName evidence="9">Transcription factor MYB36 isoform A</fullName>
    </submittedName>
</protein>
<reference evidence="9 10" key="1">
    <citation type="submission" date="2018-09" db="EMBL/GenBank/DDBJ databases">
        <title>A high-quality reference genome of wild soybean provides a powerful tool to mine soybean genomes.</title>
        <authorList>
            <person name="Xie M."/>
            <person name="Chung C.Y.L."/>
            <person name="Li M.-W."/>
            <person name="Wong F.-L."/>
            <person name="Chan T.-F."/>
            <person name="Lam H.-M."/>
        </authorList>
    </citation>
    <scope>NUCLEOTIDE SEQUENCE [LARGE SCALE GENOMIC DNA]</scope>
    <source>
        <strain evidence="10">cv. W05</strain>
        <tissue evidence="9">Hypocotyl of etiolated seedlings</tissue>
    </source>
</reference>
<evidence type="ECO:0000256" key="5">
    <source>
        <dbReference type="ARBA" id="ARBA00023163"/>
    </source>
</evidence>
<keyword evidence="2" id="KW-0677">Repeat</keyword>
<evidence type="ECO:0000313" key="10">
    <source>
        <dbReference type="Proteomes" id="UP000289340"/>
    </source>
</evidence>
<proteinExistence type="predicted"/>
<dbReference type="PANTHER" id="PTHR48000:SF67">
    <property type="entry name" value="MYB-LIKE DNA-BINDING DOMAIN CONTAINING PROTEIN, EXPRESSED"/>
    <property type="match status" value="1"/>
</dbReference>
<dbReference type="SMART" id="SM00717">
    <property type="entry name" value="SANT"/>
    <property type="match status" value="2"/>
</dbReference>
<feature type="domain" description="HTH myb-type" evidence="8">
    <location>
        <begin position="63"/>
        <end position="117"/>
    </location>
</feature>
<feature type="domain" description="Myb-like" evidence="7">
    <location>
        <begin position="63"/>
        <end position="113"/>
    </location>
</feature>
<keyword evidence="3" id="KW-0805">Transcription regulation</keyword>
<dbReference type="GO" id="GO:0005634">
    <property type="term" value="C:nucleus"/>
    <property type="evidence" value="ECO:0007669"/>
    <property type="project" value="UniProtKB-SubCell"/>
</dbReference>
<keyword evidence="4" id="KW-0238">DNA-binding</keyword>
<keyword evidence="6" id="KW-0539">Nucleus</keyword>
<sequence length="340" mass="38514">MGRAPCCDKANVKRGPWSPEEDSKLKDYIEKHGTGGNWIALPQKAGLKRCGKSCRLRWLNYLRPNIKHGEFSDEEDRIICSLYANIGSRWSIIATQLPGRTDNDIKNYWNTKLKRKLMGLLPASHQRIAPFQQSSPQNLSSFPSHSHSSSLSSSIYSDYYNHNSNHYYMPAPTSSFTCLEPISVPSSNYTNTTTASTLNPFYQNQEPLASIISPMQYYPIKDSSMLVFGSETSCSSSDGSCSQVSLGREVKQEDMGFQNFMFGDHQNMNNINHDGGEEYVDQWTQKPNGHIFQTQQTAMDYDLEVIRNLISSNSNSSNSNNEYLSVDENKTEEKGVYYNY</sequence>
<evidence type="ECO:0000256" key="1">
    <source>
        <dbReference type="ARBA" id="ARBA00004123"/>
    </source>
</evidence>
<dbReference type="Gene3D" id="1.10.10.60">
    <property type="entry name" value="Homeodomain-like"/>
    <property type="match status" value="2"/>
</dbReference>
<evidence type="ECO:0000259" key="7">
    <source>
        <dbReference type="PROSITE" id="PS50090"/>
    </source>
</evidence>
<evidence type="ECO:0000313" key="9">
    <source>
        <dbReference type="EMBL" id="RZB83935.1"/>
    </source>
</evidence>
<dbReference type="InterPro" id="IPR009057">
    <property type="entry name" value="Homeodomain-like_sf"/>
</dbReference>
<dbReference type="AlphaFoldDB" id="A0A445IDG1"/>
<comment type="subcellular location">
    <subcellularLocation>
        <location evidence="1">Nucleus</location>
    </subcellularLocation>
</comment>
<keyword evidence="5" id="KW-0804">Transcription</keyword>
<keyword evidence="10" id="KW-1185">Reference proteome</keyword>
<evidence type="ECO:0000256" key="3">
    <source>
        <dbReference type="ARBA" id="ARBA00023015"/>
    </source>
</evidence>
<organism evidence="9 10">
    <name type="scientific">Glycine soja</name>
    <name type="common">Wild soybean</name>
    <dbReference type="NCBI Taxonomy" id="3848"/>
    <lineage>
        <taxon>Eukaryota</taxon>
        <taxon>Viridiplantae</taxon>
        <taxon>Streptophyta</taxon>
        <taxon>Embryophyta</taxon>
        <taxon>Tracheophyta</taxon>
        <taxon>Spermatophyta</taxon>
        <taxon>Magnoliopsida</taxon>
        <taxon>eudicotyledons</taxon>
        <taxon>Gunneridae</taxon>
        <taxon>Pentapetalae</taxon>
        <taxon>rosids</taxon>
        <taxon>fabids</taxon>
        <taxon>Fabales</taxon>
        <taxon>Fabaceae</taxon>
        <taxon>Papilionoideae</taxon>
        <taxon>50 kb inversion clade</taxon>
        <taxon>NPAAA clade</taxon>
        <taxon>indigoferoid/millettioid clade</taxon>
        <taxon>Phaseoleae</taxon>
        <taxon>Glycine</taxon>
        <taxon>Glycine subgen. Soja</taxon>
    </lineage>
</organism>
<feature type="domain" description="HTH myb-type" evidence="8">
    <location>
        <begin position="9"/>
        <end position="62"/>
    </location>
</feature>
<feature type="domain" description="Myb-like" evidence="7">
    <location>
        <begin position="9"/>
        <end position="62"/>
    </location>
</feature>
<dbReference type="Gramene" id="XM_028333147.1">
    <property type="protein sequence ID" value="XP_028188948.1"/>
    <property type="gene ID" value="LOC114375373"/>
</dbReference>
<dbReference type="EMBL" id="QZWG01000011">
    <property type="protein sequence ID" value="RZB83935.1"/>
    <property type="molecule type" value="Genomic_DNA"/>
</dbReference>
<evidence type="ECO:0000259" key="8">
    <source>
        <dbReference type="PROSITE" id="PS51294"/>
    </source>
</evidence>
<evidence type="ECO:0000256" key="6">
    <source>
        <dbReference type="ARBA" id="ARBA00023242"/>
    </source>
</evidence>
<dbReference type="Proteomes" id="UP000289340">
    <property type="component" value="Chromosome 11"/>
</dbReference>
<dbReference type="PROSITE" id="PS50090">
    <property type="entry name" value="MYB_LIKE"/>
    <property type="match status" value="2"/>
</dbReference>
<dbReference type="FunFam" id="1.10.10.60:FF:000015">
    <property type="entry name" value="Transcription factor RAX3"/>
    <property type="match status" value="1"/>
</dbReference>
<name>A0A445IDG1_GLYSO</name>
<dbReference type="SUPFAM" id="SSF46689">
    <property type="entry name" value="Homeodomain-like"/>
    <property type="match status" value="1"/>
</dbReference>
<dbReference type="PANTHER" id="PTHR48000">
    <property type="entry name" value="OS09G0431300 PROTEIN"/>
    <property type="match status" value="1"/>
</dbReference>
<dbReference type="GO" id="GO:0003677">
    <property type="term" value="F:DNA binding"/>
    <property type="evidence" value="ECO:0007669"/>
    <property type="project" value="UniProtKB-KW"/>
</dbReference>
<dbReference type="CDD" id="cd00167">
    <property type="entry name" value="SANT"/>
    <property type="match status" value="2"/>
</dbReference>